<feature type="region of interest" description="Disordered" evidence="5">
    <location>
        <begin position="26"/>
        <end position="72"/>
    </location>
</feature>
<feature type="compositionally biased region" description="Low complexity" evidence="5">
    <location>
        <begin position="49"/>
        <end position="70"/>
    </location>
</feature>
<evidence type="ECO:0000256" key="2">
    <source>
        <dbReference type="ARBA" id="ARBA00023136"/>
    </source>
</evidence>
<dbReference type="InterPro" id="IPR050330">
    <property type="entry name" value="Bact_OuterMem_StrucFunc"/>
</dbReference>
<evidence type="ECO:0000313" key="8">
    <source>
        <dbReference type="Proteomes" id="UP000198984"/>
    </source>
</evidence>
<comment type="subcellular location">
    <subcellularLocation>
        <location evidence="1">Cell outer membrane</location>
    </subcellularLocation>
</comment>
<dbReference type="STRING" id="573321.SAMN04488505_112129"/>
<dbReference type="EMBL" id="FOBB01000012">
    <property type="protein sequence ID" value="SEN73648.1"/>
    <property type="molecule type" value="Genomic_DNA"/>
</dbReference>
<name>A0A1H8J101_9BACT</name>
<proteinExistence type="predicted"/>
<evidence type="ECO:0000256" key="5">
    <source>
        <dbReference type="SAM" id="MobiDB-lite"/>
    </source>
</evidence>
<dbReference type="PROSITE" id="PS51123">
    <property type="entry name" value="OMPA_2"/>
    <property type="match status" value="1"/>
</dbReference>
<dbReference type="InterPro" id="IPR036737">
    <property type="entry name" value="OmpA-like_sf"/>
</dbReference>
<evidence type="ECO:0000256" key="4">
    <source>
        <dbReference type="PROSITE-ProRule" id="PRU00473"/>
    </source>
</evidence>
<feature type="domain" description="OmpA-like" evidence="6">
    <location>
        <begin position="306"/>
        <end position="421"/>
    </location>
</feature>
<dbReference type="CDD" id="cd07185">
    <property type="entry name" value="OmpA_C-like"/>
    <property type="match status" value="1"/>
</dbReference>
<dbReference type="PANTHER" id="PTHR30329">
    <property type="entry name" value="STATOR ELEMENT OF FLAGELLAR MOTOR COMPLEX"/>
    <property type="match status" value="1"/>
</dbReference>
<dbReference type="Gene3D" id="3.30.1330.60">
    <property type="entry name" value="OmpA-like domain"/>
    <property type="match status" value="1"/>
</dbReference>
<feature type="compositionally biased region" description="Basic and acidic residues" evidence="5">
    <location>
        <begin position="26"/>
        <end position="36"/>
    </location>
</feature>
<accession>A0A1H8J101</accession>
<gene>
    <name evidence="7" type="ORF">SAMN04488505_112129</name>
</gene>
<keyword evidence="3" id="KW-0998">Cell outer membrane</keyword>
<organism evidence="7 8">
    <name type="scientific">Chitinophaga rupis</name>
    <dbReference type="NCBI Taxonomy" id="573321"/>
    <lineage>
        <taxon>Bacteria</taxon>
        <taxon>Pseudomonadati</taxon>
        <taxon>Bacteroidota</taxon>
        <taxon>Chitinophagia</taxon>
        <taxon>Chitinophagales</taxon>
        <taxon>Chitinophagaceae</taxon>
        <taxon>Chitinophaga</taxon>
    </lineage>
</organism>
<protein>
    <submittedName>
        <fullName evidence="7">OmpA family protein</fullName>
    </submittedName>
</protein>
<reference evidence="7 8" key="1">
    <citation type="submission" date="2016-10" db="EMBL/GenBank/DDBJ databases">
        <authorList>
            <person name="de Groot N.N."/>
        </authorList>
    </citation>
    <scope>NUCLEOTIDE SEQUENCE [LARGE SCALE GENOMIC DNA]</scope>
    <source>
        <strain evidence="7 8">DSM 21039</strain>
    </source>
</reference>
<dbReference type="Proteomes" id="UP000198984">
    <property type="component" value="Unassembled WGS sequence"/>
</dbReference>
<keyword evidence="2 4" id="KW-0472">Membrane</keyword>
<dbReference type="SUPFAM" id="SSF103088">
    <property type="entry name" value="OmpA-like"/>
    <property type="match status" value="1"/>
</dbReference>
<evidence type="ECO:0000256" key="1">
    <source>
        <dbReference type="ARBA" id="ARBA00004442"/>
    </source>
</evidence>
<sequence length="421" mass="45939">MLTCTIVKAQLFDRIKNKMEQKANDAIDKTIDNAGKKKDKKKSGENSPESTDSGSTGTTTTTNGESNAGAAIGPNVDITSYSKFDFVPGAKIIMDEDFSQEAIGDFPAQWNTRTGAEVVTVNNRPGKWLSIKQDGVFYPEYLTSNFPDNFTLQVDLMANNGIASIGQLTISLLQTKNADEKFDYGKETSTSSIPNFKVSFNPKSSGDGDMYYSSNVIGNHNISATPEFNVPKKNAVRVSIWRQKQRIRVYLDSTKTLDLPRALDANTVLNSLVFATYAPDYGKEGGTFFISNIRLAVGAPDTRNKLITEGKFVTHGILFDVNSDKIQAASYGSLQDIANVLKENAGVRVKIVGHTDANGDDQLNQDLSKRRAAAVKEALSKNFGIDAARMDTDGKGKTQPIDDNNTAAGRANNRRVEFIKL</sequence>
<feature type="region of interest" description="Disordered" evidence="5">
    <location>
        <begin position="390"/>
        <end position="409"/>
    </location>
</feature>
<dbReference type="GO" id="GO:0009279">
    <property type="term" value="C:cell outer membrane"/>
    <property type="evidence" value="ECO:0007669"/>
    <property type="project" value="UniProtKB-SubCell"/>
</dbReference>
<evidence type="ECO:0000259" key="6">
    <source>
        <dbReference type="PROSITE" id="PS51123"/>
    </source>
</evidence>
<dbReference type="AlphaFoldDB" id="A0A1H8J101"/>
<dbReference type="InterPro" id="IPR006664">
    <property type="entry name" value="OMP_bac"/>
</dbReference>
<dbReference type="Pfam" id="PF00691">
    <property type="entry name" value="OmpA"/>
    <property type="match status" value="1"/>
</dbReference>
<dbReference type="InterPro" id="IPR006665">
    <property type="entry name" value="OmpA-like"/>
</dbReference>
<keyword evidence="8" id="KW-1185">Reference proteome</keyword>
<dbReference type="PRINTS" id="PR01021">
    <property type="entry name" value="OMPADOMAIN"/>
</dbReference>
<evidence type="ECO:0000256" key="3">
    <source>
        <dbReference type="ARBA" id="ARBA00023237"/>
    </source>
</evidence>
<dbReference type="PANTHER" id="PTHR30329:SF21">
    <property type="entry name" value="LIPOPROTEIN YIAD-RELATED"/>
    <property type="match status" value="1"/>
</dbReference>
<evidence type="ECO:0000313" key="7">
    <source>
        <dbReference type="EMBL" id="SEN73648.1"/>
    </source>
</evidence>